<reference evidence="1 2" key="1">
    <citation type="submission" date="2020-08" db="EMBL/GenBank/DDBJ databases">
        <title>Studying the diversity of plant-associated saprophytic bacteria and their role in host health and plant-pathogen interactions.</title>
        <authorList>
            <person name="Potnis N."/>
        </authorList>
    </citation>
    <scope>NUCLEOTIDE SEQUENCE [LARGE SCALE GENOMIC DNA]</scope>
    <source>
        <strain evidence="1 2">F16</strain>
    </source>
</reference>
<organism evidence="1 2">
    <name type="scientific">Xanthomonas cannabis</name>
    <dbReference type="NCBI Taxonomy" id="1885674"/>
    <lineage>
        <taxon>Bacteria</taxon>
        <taxon>Pseudomonadati</taxon>
        <taxon>Pseudomonadota</taxon>
        <taxon>Gammaproteobacteria</taxon>
        <taxon>Lysobacterales</taxon>
        <taxon>Lysobacteraceae</taxon>
        <taxon>Xanthomonas</taxon>
    </lineage>
</organism>
<gene>
    <name evidence="1" type="ORF">FHR60_001100</name>
</gene>
<evidence type="ECO:0000313" key="2">
    <source>
        <dbReference type="Proteomes" id="UP000554726"/>
    </source>
</evidence>
<evidence type="ECO:0000313" key="1">
    <source>
        <dbReference type="EMBL" id="MBB4592460.1"/>
    </source>
</evidence>
<sequence length="59" mass="6314">MTCVNLLTDEALGAKARPEKVSLRLVFCWFSKIQQALPGGPGQKFGAKAGQMRVCHPGA</sequence>
<dbReference type="Proteomes" id="UP000554726">
    <property type="component" value="Unassembled WGS sequence"/>
</dbReference>
<name>A0ABR6JI32_9XANT</name>
<keyword evidence="2" id="KW-1185">Reference proteome</keyword>
<comment type="caution">
    <text evidence="1">The sequence shown here is derived from an EMBL/GenBank/DDBJ whole genome shotgun (WGS) entry which is preliminary data.</text>
</comment>
<proteinExistence type="predicted"/>
<protein>
    <submittedName>
        <fullName evidence="1">Uncharacterized protein</fullName>
    </submittedName>
</protein>
<accession>A0ABR6JI32</accession>
<dbReference type="EMBL" id="JACHNS010000002">
    <property type="protein sequence ID" value="MBB4592460.1"/>
    <property type="molecule type" value="Genomic_DNA"/>
</dbReference>